<sequence>MIGKRLDAGIRRVTLRLPYDKGGLLDMLYREAKVEQVEYQEFIEVTALCTPKVFGQVSQYVHGAEG</sequence>
<comment type="caution">
    <text evidence="1">The sequence shown here is derived from an EMBL/GenBank/DDBJ whole genome shotgun (WGS) entry which is preliminary data.</text>
</comment>
<protein>
    <submittedName>
        <fullName evidence="1">Uncharacterized protein</fullName>
    </submittedName>
</protein>
<accession>A0A645EW04</accession>
<evidence type="ECO:0000313" key="1">
    <source>
        <dbReference type="EMBL" id="MPN06195.1"/>
    </source>
</evidence>
<gene>
    <name evidence="1" type="ORF">SDC9_153451</name>
</gene>
<dbReference type="EMBL" id="VSSQ01052088">
    <property type="protein sequence ID" value="MPN06195.1"/>
    <property type="molecule type" value="Genomic_DNA"/>
</dbReference>
<organism evidence="1">
    <name type="scientific">bioreactor metagenome</name>
    <dbReference type="NCBI Taxonomy" id="1076179"/>
    <lineage>
        <taxon>unclassified sequences</taxon>
        <taxon>metagenomes</taxon>
        <taxon>ecological metagenomes</taxon>
    </lineage>
</organism>
<dbReference type="AlphaFoldDB" id="A0A645EW04"/>
<name>A0A645EW04_9ZZZZ</name>
<proteinExistence type="predicted"/>
<reference evidence="1" key="1">
    <citation type="submission" date="2019-08" db="EMBL/GenBank/DDBJ databases">
        <authorList>
            <person name="Kucharzyk K."/>
            <person name="Murdoch R.W."/>
            <person name="Higgins S."/>
            <person name="Loffler F."/>
        </authorList>
    </citation>
    <scope>NUCLEOTIDE SEQUENCE</scope>
</reference>